<dbReference type="SUPFAM" id="SSF46689">
    <property type="entry name" value="Homeodomain-like"/>
    <property type="match status" value="1"/>
</dbReference>
<organism evidence="2 3">
    <name type="scientific">Marisediminitalea aggregata</name>
    <dbReference type="NCBI Taxonomy" id="634436"/>
    <lineage>
        <taxon>Bacteria</taxon>
        <taxon>Pseudomonadati</taxon>
        <taxon>Pseudomonadota</taxon>
        <taxon>Gammaproteobacteria</taxon>
        <taxon>Alteromonadales</taxon>
        <taxon>Alteromonadaceae</taxon>
        <taxon>Marisediminitalea</taxon>
    </lineage>
</organism>
<evidence type="ECO:0000313" key="2">
    <source>
        <dbReference type="EMBL" id="SHH39043.1"/>
    </source>
</evidence>
<sequence length="134" mass="15299">MTITLDHFSNSSKVIARAIGPDAAYQLLQQYGGQSFYISASPTSKHVASKKLGIDVHRALAEIWPNQEFELPVVNNVEKRLRNDMIRDDATRLSMRELIIKYQLTRYQLQKIISTGETVDRGQDQNQQLKFSGF</sequence>
<dbReference type="InterPro" id="IPR014875">
    <property type="entry name" value="Mor_transcription_activator"/>
</dbReference>
<dbReference type="InterPro" id="IPR009057">
    <property type="entry name" value="Homeodomain-like_sf"/>
</dbReference>
<name>A0A1M5SM93_9ALTE</name>
<gene>
    <name evidence="2" type="ORF">SAMN05216361_0010</name>
</gene>
<protein>
    <submittedName>
        <fullName evidence="2">Mor transcription activator family protein</fullName>
    </submittedName>
</protein>
<dbReference type="AlphaFoldDB" id="A0A1M5SM93"/>
<evidence type="ECO:0000313" key="3">
    <source>
        <dbReference type="Proteomes" id="UP000184520"/>
    </source>
</evidence>
<dbReference type="Pfam" id="PF08765">
    <property type="entry name" value="Mor"/>
    <property type="match status" value="1"/>
</dbReference>
<dbReference type="STRING" id="634436.SAMN05216361_0010"/>
<feature type="domain" description="Mor transcription activator" evidence="1">
    <location>
        <begin position="48"/>
        <end position="123"/>
    </location>
</feature>
<dbReference type="EMBL" id="FQWD01000010">
    <property type="protein sequence ID" value="SHH39043.1"/>
    <property type="molecule type" value="Genomic_DNA"/>
</dbReference>
<dbReference type="RefSeq" id="WP_073325360.1">
    <property type="nucleotide sequence ID" value="NZ_FQWD01000010.1"/>
</dbReference>
<keyword evidence="3" id="KW-1185">Reference proteome</keyword>
<reference evidence="3" key="1">
    <citation type="submission" date="2016-11" db="EMBL/GenBank/DDBJ databases">
        <authorList>
            <person name="Varghese N."/>
            <person name="Submissions S."/>
        </authorList>
    </citation>
    <scope>NUCLEOTIDE SEQUENCE [LARGE SCALE GENOMIC DNA]</scope>
    <source>
        <strain evidence="3">CGMCC 1.8995</strain>
    </source>
</reference>
<dbReference type="OrthoDB" id="6388655at2"/>
<dbReference type="Proteomes" id="UP000184520">
    <property type="component" value="Unassembled WGS sequence"/>
</dbReference>
<proteinExistence type="predicted"/>
<accession>A0A1M5SM93</accession>
<evidence type="ECO:0000259" key="1">
    <source>
        <dbReference type="Pfam" id="PF08765"/>
    </source>
</evidence>